<dbReference type="InterPro" id="IPR011008">
    <property type="entry name" value="Dimeric_a/b-barrel"/>
</dbReference>
<dbReference type="Pfam" id="PF07045">
    <property type="entry name" value="DUF1330"/>
    <property type="match status" value="1"/>
</dbReference>
<name>A0A1I5CEG7_9GAMM</name>
<dbReference type="EMBL" id="FOVG01000002">
    <property type="protein sequence ID" value="SFN85192.1"/>
    <property type="molecule type" value="Genomic_DNA"/>
</dbReference>
<reference evidence="3" key="1">
    <citation type="submission" date="2016-10" db="EMBL/GenBank/DDBJ databases">
        <authorList>
            <person name="Varghese N."/>
            <person name="Submissions S."/>
        </authorList>
    </citation>
    <scope>NUCLEOTIDE SEQUENCE [LARGE SCALE GENOMIC DNA]</scope>
    <source>
        <strain evidence="3">OV426</strain>
    </source>
</reference>
<dbReference type="OrthoDB" id="9806380at2"/>
<evidence type="ECO:0000313" key="2">
    <source>
        <dbReference type="EMBL" id="SFN85192.1"/>
    </source>
</evidence>
<evidence type="ECO:0000313" key="3">
    <source>
        <dbReference type="Proteomes" id="UP000198968"/>
    </source>
</evidence>
<dbReference type="RefSeq" id="WP_033734972.1">
    <property type="nucleotide sequence ID" value="NZ_FOVG01000002.1"/>
</dbReference>
<gene>
    <name evidence="2" type="ORF">SAMN05428971_2308</name>
</gene>
<feature type="domain" description="DUF1330" evidence="1">
    <location>
        <begin position="3"/>
        <end position="95"/>
    </location>
</feature>
<dbReference type="PANTHER" id="PTHR41521">
    <property type="match status" value="1"/>
</dbReference>
<dbReference type="AlphaFoldDB" id="A0A1I5CEG7"/>
<protein>
    <submittedName>
        <fullName evidence="2">Uncharacterized conserved protein, DUF1330 family</fullName>
    </submittedName>
</protein>
<proteinExistence type="predicted"/>
<sequence length="97" mass="10802">MSAYVVFIRDNTLNQDEMAIYAEKAGQARGDHQINPLAFYGELETLEGQEAEGVVILEFASREAAHAWYDSPEYQAAKAHRLKGANYRVVLVEGVAK</sequence>
<dbReference type="SUPFAM" id="SSF54909">
    <property type="entry name" value="Dimeric alpha+beta barrel"/>
    <property type="match status" value="1"/>
</dbReference>
<organism evidence="2 3">
    <name type="scientific">Candidatus Pantoea varia</name>
    <dbReference type="NCBI Taxonomy" id="1881036"/>
    <lineage>
        <taxon>Bacteria</taxon>
        <taxon>Pseudomonadati</taxon>
        <taxon>Pseudomonadota</taxon>
        <taxon>Gammaproteobacteria</taxon>
        <taxon>Enterobacterales</taxon>
        <taxon>Erwiniaceae</taxon>
        <taxon>Pantoea</taxon>
    </lineage>
</organism>
<keyword evidence="3" id="KW-1185">Reference proteome</keyword>
<dbReference type="Proteomes" id="UP000198968">
    <property type="component" value="Unassembled WGS sequence"/>
</dbReference>
<accession>A0A1I5CEG7</accession>
<evidence type="ECO:0000259" key="1">
    <source>
        <dbReference type="Pfam" id="PF07045"/>
    </source>
</evidence>
<dbReference type="PANTHER" id="PTHR41521:SF4">
    <property type="entry name" value="BLR0684 PROTEIN"/>
    <property type="match status" value="1"/>
</dbReference>
<dbReference type="Gene3D" id="3.30.70.100">
    <property type="match status" value="1"/>
</dbReference>
<dbReference type="InterPro" id="IPR010753">
    <property type="entry name" value="DUF1330"/>
</dbReference>